<sequence>MQRWAGGGGPVWVRRLGRSVGPRSGDADVLPEGGGGGGGSGGGASCVEDLRVAGREPGELARALDHLPLHHFLLDAGCRGGGGGGRDSAHGDVEPGADDVNPPPPACDLPDLAGDDVGPAHLGWHPAACHHPPLVPALVVPLKPPLPVLRHDVHPPARHGAGARPPFPHPARHLAPRVRGGVVHGAARRALERPRPPFRHLPAGRRRVVPRHGRATARRGGRPPPGLRVEHLGLAVLPGHHHPPSNLAGRHVPARSPHRRGLLPPVPRGAVHRHARHRLVAAAFLDSADHVDLAAAGEPHHRERPGRGAAAGHRREQQPPPRERVQRLALEAPRHGVKREGEEEGQGEGHRPRGRGPGPRPRGGGREQQRLGRGVGEEHLLLAHGREAHGGGAEWLDSSVEFDAIRFAPLWVWGALSVRLGE</sequence>
<feature type="region of interest" description="Disordered" evidence="1">
    <location>
        <begin position="1"/>
        <end position="46"/>
    </location>
</feature>
<feature type="compositionally biased region" description="Basic and acidic residues" evidence="1">
    <location>
        <begin position="313"/>
        <end position="351"/>
    </location>
</feature>
<dbReference type="EMBL" id="CM027689">
    <property type="protein sequence ID" value="KAG0515435.1"/>
    <property type="molecule type" value="Genomic_DNA"/>
</dbReference>
<accession>A0A921Q6V9</accession>
<dbReference type="Proteomes" id="UP000807115">
    <property type="component" value="Chromosome 10"/>
</dbReference>
<feature type="compositionally biased region" description="Basic residues" evidence="1">
    <location>
        <begin position="252"/>
        <end position="261"/>
    </location>
</feature>
<feature type="region of interest" description="Disordered" evidence="1">
    <location>
        <begin position="81"/>
        <end position="104"/>
    </location>
</feature>
<feature type="compositionally biased region" description="Basic residues" evidence="1">
    <location>
        <begin position="207"/>
        <end position="221"/>
    </location>
</feature>
<reference evidence="2" key="1">
    <citation type="journal article" date="2019" name="BMC Genomics">
        <title>A new reference genome for Sorghum bicolor reveals high levels of sequence similarity between sweet and grain genotypes: implications for the genetics of sugar metabolism.</title>
        <authorList>
            <person name="Cooper E.A."/>
            <person name="Brenton Z.W."/>
            <person name="Flinn B.S."/>
            <person name="Jenkins J."/>
            <person name="Shu S."/>
            <person name="Flowers D."/>
            <person name="Luo F."/>
            <person name="Wang Y."/>
            <person name="Xia P."/>
            <person name="Barry K."/>
            <person name="Daum C."/>
            <person name="Lipzen A."/>
            <person name="Yoshinaga Y."/>
            <person name="Schmutz J."/>
            <person name="Saski C."/>
            <person name="Vermerris W."/>
            <person name="Kresovich S."/>
        </authorList>
    </citation>
    <scope>NUCLEOTIDE SEQUENCE</scope>
</reference>
<feature type="region of interest" description="Disordered" evidence="1">
    <location>
        <begin position="240"/>
        <end position="266"/>
    </location>
</feature>
<comment type="caution">
    <text evidence="2">The sequence shown here is derived from an EMBL/GenBank/DDBJ whole genome shotgun (WGS) entry which is preliminary data.</text>
</comment>
<evidence type="ECO:0000313" key="2">
    <source>
        <dbReference type="EMBL" id="KAG0515435.1"/>
    </source>
</evidence>
<protein>
    <submittedName>
        <fullName evidence="2">Uncharacterized protein</fullName>
    </submittedName>
</protein>
<proteinExistence type="predicted"/>
<feature type="region of interest" description="Disordered" evidence="1">
    <location>
        <begin position="207"/>
        <end position="228"/>
    </location>
</feature>
<feature type="compositionally biased region" description="Basic and acidic residues" evidence="1">
    <location>
        <begin position="364"/>
        <end position="373"/>
    </location>
</feature>
<evidence type="ECO:0000313" key="3">
    <source>
        <dbReference type="Proteomes" id="UP000807115"/>
    </source>
</evidence>
<dbReference type="AlphaFoldDB" id="A0A921Q6V9"/>
<name>A0A921Q6V9_SORBI</name>
<feature type="compositionally biased region" description="Gly residues" evidence="1">
    <location>
        <begin position="1"/>
        <end position="10"/>
    </location>
</feature>
<feature type="compositionally biased region" description="Gly residues" evidence="1">
    <location>
        <begin position="32"/>
        <end position="44"/>
    </location>
</feature>
<gene>
    <name evidence="2" type="ORF">BDA96_10G278600</name>
</gene>
<organism evidence="2 3">
    <name type="scientific">Sorghum bicolor</name>
    <name type="common">Sorghum</name>
    <name type="synonym">Sorghum vulgare</name>
    <dbReference type="NCBI Taxonomy" id="4558"/>
    <lineage>
        <taxon>Eukaryota</taxon>
        <taxon>Viridiplantae</taxon>
        <taxon>Streptophyta</taxon>
        <taxon>Embryophyta</taxon>
        <taxon>Tracheophyta</taxon>
        <taxon>Spermatophyta</taxon>
        <taxon>Magnoliopsida</taxon>
        <taxon>Liliopsida</taxon>
        <taxon>Poales</taxon>
        <taxon>Poaceae</taxon>
        <taxon>PACMAD clade</taxon>
        <taxon>Panicoideae</taxon>
        <taxon>Andropogonodae</taxon>
        <taxon>Andropogoneae</taxon>
        <taxon>Sorghinae</taxon>
        <taxon>Sorghum</taxon>
    </lineage>
</organism>
<evidence type="ECO:0000256" key="1">
    <source>
        <dbReference type="SAM" id="MobiDB-lite"/>
    </source>
</evidence>
<feature type="region of interest" description="Disordered" evidence="1">
    <location>
        <begin position="297"/>
        <end position="373"/>
    </location>
</feature>
<reference evidence="2" key="2">
    <citation type="submission" date="2020-10" db="EMBL/GenBank/DDBJ databases">
        <authorList>
            <person name="Cooper E.A."/>
            <person name="Brenton Z.W."/>
            <person name="Flinn B.S."/>
            <person name="Jenkins J."/>
            <person name="Shu S."/>
            <person name="Flowers D."/>
            <person name="Luo F."/>
            <person name="Wang Y."/>
            <person name="Xia P."/>
            <person name="Barry K."/>
            <person name="Daum C."/>
            <person name="Lipzen A."/>
            <person name="Yoshinaga Y."/>
            <person name="Schmutz J."/>
            <person name="Saski C."/>
            <person name="Vermerris W."/>
            <person name="Kresovich S."/>
        </authorList>
    </citation>
    <scope>NUCLEOTIDE SEQUENCE</scope>
</reference>